<sequence length="668" mass="74168">MSTESRKRPAETDQEDGSDAKRPRFRSPHTILSVGRLGSSPHASTMPTTEELANKGLRRAIALALEKVGFSSATPEAMESFAAMAETYMISLGQSVRTFNNSARRQHPIPRDFELALGRFNLTTSLLEPHRKPPIPKAKRLPTWEPLPADPLEKDLPILGDELDGAPDKAAKRYIPDSFPAFPSIHTYKCTPESVDAVTVSEDWGSFNLEAPSHTLDGSQTQPAQPQRPLAPDEIPHGDPKKMREAAAKEAKAGEGALRRLMRASKIAKQKEVWSAAQRQPARRDRYKLWEAAMRELIEDDTKSKGKEPLPAAMHGDKGRFEIADHSMIVNTEKATYRQDLPRTGTRKADVNMAEQLILKGTLEGHNGWVTSLATSIENPNMLLSASRDKTLIIWNLTRDETQYGYPKRSLHGHSHIVSDCVISSDGAYALSASWDKTLRLWELSTGTTTRRFVGHTNDVLSVSFSADNRQIVSGSRDRTIKLWNTLGDCKFTITDKGHTEWVSCVRFSPNPQNPVIVSSGWDKLVKVWELSSCKLQTDHIGHTGYINTVTISPDGSLCASGGKDGTTMLWDLNESKHLYSLNANDEIHALVFSPNRYWLCAATASSIIIFDLEKKSKVDELKPEFQNVGKKSREPECVSLAWSADGQTLFAGYTDNIIRAWGVMSRA</sequence>
<evidence type="ECO:0000256" key="3">
    <source>
        <dbReference type="ARBA" id="ARBA00022574"/>
    </source>
</evidence>
<evidence type="ECO:0000256" key="9">
    <source>
        <dbReference type="SAM" id="MobiDB-lite"/>
    </source>
</evidence>
<dbReference type="InterPro" id="IPR009072">
    <property type="entry name" value="Histone-fold"/>
</dbReference>
<feature type="repeat" description="WD" evidence="8">
    <location>
        <begin position="453"/>
        <end position="485"/>
    </location>
</feature>
<evidence type="ECO:0000256" key="4">
    <source>
        <dbReference type="ARBA" id="ARBA00022737"/>
    </source>
</evidence>
<dbReference type="CDD" id="cd08049">
    <property type="entry name" value="TAF8"/>
    <property type="match status" value="1"/>
</dbReference>
<dbReference type="SMART" id="SM00320">
    <property type="entry name" value="WD40"/>
    <property type="match status" value="7"/>
</dbReference>
<accession>A0AAN7CMI8</accession>
<dbReference type="Gene3D" id="1.10.20.10">
    <property type="entry name" value="Histone, subunit A"/>
    <property type="match status" value="1"/>
</dbReference>
<dbReference type="PRINTS" id="PR00320">
    <property type="entry name" value="GPROTEINBRPT"/>
</dbReference>
<dbReference type="EMBL" id="MU857721">
    <property type="protein sequence ID" value="KAK4244866.1"/>
    <property type="molecule type" value="Genomic_DNA"/>
</dbReference>
<evidence type="ECO:0000256" key="1">
    <source>
        <dbReference type="ARBA" id="ARBA00004123"/>
    </source>
</evidence>
<dbReference type="Pfam" id="PF07524">
    <property type="entry name" value="Bromo_TP"/>
    <property type="match status" value="1"/>
</dbReference>
<reference evidence="12" key="2">
    <citation type="submission" date="2023-05" db="EMBL/GenBank/DDBJ databases">
        <authorList>
            <consortium name="Lawrence Berkeley National Laboratory"/>
            <person name="Steindorff A."/>
            <person name="Hensen N."/>
            <person name="Bonometti L."/>
            <person name="Westerberg I."/>
            <person name="Brannstrom I.O."/>
            <person name="Guillou S."/>
            <person name="Cros-Aarteil S."/>
            <person name="Calhoun S."/>
            <person name="Haridas S."/>
            <person name="Kuo A."/>
            <person name="Mondo S."/>
            <person name="Pangilinan J."/>
            <person name="Riley R."/>
            <person name="Labutti K."/>
            <person name="Andreopoulos B."/>
            <person name="Lipzen A."/>
            <person name="Chen C."/>
            <person name="Yanf M."/>
            <person name="Daum C."/>
            <person name="Ng V."/>
            <person name="Clum A."/>
            <person name="Ohm R."/>
            <person name="Martin F."/>
            <person name="Silar P."/>
            <person name="Natvig D."/>
            <person name="Lalanne C."/>
            <person name="Gautier V."/>
            <person name="Ament-Velasquez S.L."/>
            <person name="Kruys A."/>
            <person name="Hutchinson M.I."/>
            <person name="Powell A.J."/>
            <person name="Barry K."/>
            <person name="Miller A.N."/>
            <person name="Grigoriev I.V."/>
            <person name="Debuchy R."/>
            <person name="Gladieux P."/>
            <person name="Thoren M.H."/>
            <person name="Johannesson H."/>
        </authorList>
    </citation>
    <scope>NUCLEOTIDE SEQUENCE</scope>
    <source>
        <strain evidence="12">CBS 359.72</strain>
    </source>
</reference>
<keyword evidence="5" id="KW-0805">Transcription regulation</keyword>
<evidence type="ECO:0000256" key="2">
    <source>
        <dbReference type="ARBA" id="ARBA00007253"/>
    </source>
</evidence>
<organism evidence="12 13">
    <name type="scientific">Corynascus novoguineensis</name>
    <dbReference type="NCBI Taxonomy" id="1126955"/>
    <lineage>
        <taxon>Eukaryota</taxon>
        <taxon>Fungi</taxon>
        <taxon>Dikarya</taxon>
        <taxon>Ascomycota</taxon>
        <taxon>Pezizomycotina</taxon>
        <taxon>Sordariomycetes</taxon>
        <taxon>Sordariomycetidae</taxon>
        <taxon>Sordariales</taxon>
        <taxon>Chaetomiaceae</taxon>
        <taxon>Corynascus</taxon>
    </lineage>
</organism>
<comment type="subcellular location">
    <subcellularLocation>
        <location evidence="1">Nucleus</location>
    </subcellularLocation>
</comment>
<keyword evidence="6" id="KW-0804">Transcription</keyword>
<feature type="repeat" description="WD" evidence="8">
    <location>
        <begin position="640"/>
        <end position="668"/>
    </location>
</feature>
<comment type="similarity">
    <text evidence="2">Belongs to the WD repeat G protein beta family. Ribosomal protein RACK1 subfamily.</text>
</comment>
<name>A0AAN7CMI8_9PEZI</name>
<evidence type="ECO:0000259" key="10">
    <source>
        <dbReference type="Pfam" id="PF07524"/>
    </source>
</evidence>
<dbReference type="InterPro" id="IPR036322">
    <property type="entry name" value="WD40_repeat_dom_sf"/>
</dbReference>
<dbReference type="PROSITE" id="PS00678">
    <property type="entry name" value="WD_REPEATS_1"/>
    <property type="match status" value="4"/>
</dbReference>
<feature type="repeat" description="WD" evidence="8">
    <location>
        <begin position="363"/>
        <end position="405"/>
    </location>
</feature>
<dbReference type="InterPro" id="IPR015943">
    <property type="entry name" value="WD40/YVTN_repeat-like_dom_sf"/>
</dbReference>
<dbReference type="PANTHER" id="PTHR19868">
    <property type="entry name" value="RECEPTOR FOR ACTIVATED PROTEIN KINASE C RACK1"/>
    <property type="match status" value="1"/>
</dbReference>
<evidence type="ECO:0000256" key="6">
    <source>
        <dbReference type="ARBA" id="ARBA00023163"/>
    </source>
</evidence>
<dbReference type="GO" id="GO:0045182">
    <property type="term" value="F:translation regulator activity"/>
    <property type="evidence" value="ECO:0007669"/>
    <property type="project" value="InterPro"/>
</dbReference>
<keyword evidence="4" id="KW-0677">Repeat</keyword>
<keyword evidence="7" id="KW-0539">Nucleus</keyword>
<feature type="region of interest" description="Disordered" evidence="9">
    <location>
        <begin position="1"/>
        <end position="47"/>
    </location>
</feature>
<keyword evidence="3 8" id="KW-0853">WD repeat</keyword>
<evidence type="ECO:0000313" key="13">
    <source>
        <dbReference type="Proteomes" id="UP001303647"/>
    </source>
</evidence>
<dbReference type="PROSITE" id="PS50082">
    <property type="entry name" value="WD_REPEATS_2"/>
    <property type="match status" value="6"/>
</dbReference>
<protein>
    <submittedName>
        <fullName evidence="12">WD40-repeat-containing domain protein</fullName>
    </submittedName>
</protein>
<dbReference type="SUPFAM" id="SSF50978">
    <property type="entry name" value="WD40 repeat-like"/>
    <property type="match status" value="1"/>
</dbReference>
<dbReference type="GO" id="GO:0043022">
    <property type="term" value="F:ribosome binding"/>
    <property type="evidence" value="ECO:0007669"/>
    <property type="project" value="InterPro"/>
</dbReference>
<feature type="compositionally biased region" description="Basic and acidic residues" evidence="9">
    <location>
        <begin position="1"/>
        <end position="11"/>
    </location>
</feature>
<evidence type="ECO:0000256" key="5">
    <source>
        <dbReference type="ARBA" id="ARBA00023015"/>
    </source>
</evidence>
<dbReference type="AlphaFoldDB" id="A0AAN7CMI8"/>
<dbReference type="InterPro" id="IPR001680">
    <property type="entry name" value="WD40_rpt"/>
</dbReference>
<dbReference type="Pfam" id="PF10406">
    <property type="entry name" value="TAF8_C"/>
    <property type="match status" value="1"/>
</dbReference>
<feature type="repeat" description="WD" evidence="8">
    <location>
        <begin position="540"/>
        <end position="581"/>
    </location>
</feature>
<dbReference type="CDD" id="cd00076">
    <property type="entry name" value="HFD_SF"/>
    <property type="match status" value="1"/>
</dbReference>
<evidence type="ECO:0000256" key="8">
    <source>
        <dbReference type="PROSITE-ProRule" id="PRU00221"/>
    </source>
</evidence>
<feature type="repeat" description="WD" evidence="8">
    <location>
        <begin position="496"/>
        <end position="533"/>
    </location>
</feature>
<dbReference type="GO" id="GO:0007165">
    <property type="term" value="P:signal transduction"/>
    <property type="evidence" value="ECO:0007669"/>
    <property type="project" value="UniProtKB-ARBA"/>
</dbReference>
<dbReference type="Proteomes" id="UP001303647">
    <property type="component" value="Unassembled WGS sequence"/>
</dbReference>
<dbReference type="PROSITE" id="PS50294">
    <property type="entry name" value="WD_REPEATS_REGION"/>
    <property type="match status" value="6"/>
</dbReference>
<feature type="domain" description="Bromodomain associated" evidence="10">
    <location>
        <begin position="51"/>
        <end position="123"/>
    </location>
</feature>
<keyword evidence="13" id="KW-1185">Reference proteome</keyword>
<evidence type="ECO:0000256" key="7">
    <source>
        <dbReference type="ARBA" id="ARBA00023242"/>
    </source>
</evidence>
<feature type="region of interest" description="Disordered" evidence="9">
    <location>
        <begin position="209"/>
        <end position="242"/>
    </location>
</feature>
<evidence type="ECO:0000313" key="12">
    <source>
        <dbReference type="EMBL" id="KAK4244866.1"/>
    </source>
</evidence>
<dbReference type="InterPro" id="IPR019473">
    <property type="entry name" value="TFIID_su8_C"/>
</dbReference>
<dbReference type="InterPro" id="IPR020472">
    <property type="entry name" value="WD40_PAC1"/>
</dbReference>
<feature type="repeat" description="WD" evidence="8">
    <location>
        <begin position="411"/>
        <end position="452"/>
    </location>
</feature>
<dbReference type="FunFam" id="2.130.10.10:FF:000039">
    <property type="entry name" value="Guanine nucleotide-binding protein subunit beta-like protein"/>
    <property type="match status" value="1"/>
</dbReference>
<reference evidence="12" key="1">
    <citation type="journal article" date="2023" name="Mol. Phylogenet. Evol.">
        <title>Genome-scale phylogeny and comparative genomics of the fungal order Sordariales.</title>
        <authorList>
            <person name="Hensen N."/>
            <person name="Bonometti L."/>
            <person name="Westerberg I."/>
            <person name="Brannstrom I.O."/>
            <person name="Guillou S."/>
            <person name="Cros-Aarteil S."/>
            <person name="Calhoun S."/>
            <person name="Haridas S."/>
            <person name="Kuo A."/>
            <person name="Mondo S."/>
            <person name="Pangilinan J."/>
            <person name="Riley R."/>
            <person name="LaButti K."/>
            <person name="Andreopoulos B."/>
            <person name="Lipzen A."/>
            <person name="Chen C."/>
            <person name="Yan M."/>
            <person name="Daum C."/>
            <person name="Ng V."/>
            <person name="Clum A."/>
            <person name="Steindorff A."/>
            <person name="Ohm R.A."/>
            <person name="Martin F."/>
            <person name="Silar P."/>
            <person name="Natvig D.O."/>
            <person name="Lalanne C."/>
            <person name="Gautier V."/>
            <person name="Ament-Velasquez S.L."/>
            <person name="Kruys A."/>
            <person name="Hutchinson M.I."/>
            <person name="Powell A.J."/>
            <person name="Barry K."/>
            <person name="Miller A.N."/>
            <person name="Grigoriev I.V."/>
            <person name="Debuchy R."/>
            <person name="Gladieux P."/>
            <person name="Hiltunen Thoren M."/>
            <person name="Johannesson H."/>
        </authorList>
    </citation>
    <scope>NUCLEOTIDE SEQUENCE</scope>
    <source>
        <strain evidence="12">CBS 359.72</strain>
    </source>
</reference>
<dbReference type="CDD" id="cd00200">
    <property type="entry name" value="WD40"/>
    <property type="match status" value="1"/>
</dbReference>
<dbReference type="GO" id="GO:0046982">
    <property type="term" value="F:protein heterodimerization activity"/>
    <property type="evidence" value="ECO:0007669"/>
    <property type="project" value="InterPro"/>
</dbReference>
<evidence type="ECO:0000259" key="11">
    <source>
        <dbReference type="Pfam" id="PF10406"/>
    </source>
</evidence>
<feature type="compositionally biased region" description="Polar residues" evidence="9">
    <location>
        <begin position="216"/>
        <end position="225"/>
    </location>
</feature>
<dbReference type="Pfam" id="PF00400">
    <property type="entry name" value="WD40"/>
    <property type="match status" value="6"/>
</dbReference>
<dbReference type="InterPro" id="IPR019775">
    <property type="entry name" value="WD40_repeat_CS"/>
</dbReference>
<dbReference type="Gene3D" id="2.130.10.10">
    <property type="entry name" value="YVTN repeat-like/Quinoprotein amine dehydrogenase"/>
    <property type="match status" value="1"/>
</dbReference>
<dbReference type="GO" id="GO:0005634">
    <property type="term" value="C:nucleus"/>
    <property type="evidence" value="ECO:0007669"/>
    <property type="project" value="UniProtKB-SubCell"/>
</dbReference>
<dbReference type="InterPro" id="IPR045223">
    <property type="entry name" value="RACK1-like"/>
</dbReference>
<proteinExistence type="inferred from homology"/>
<feature type="domain" description="Transcription factor TFIID subunit 8 C-terminal" evidence="11">
    <location>
        <begin position="174"/>
        <end position="196"/>
    </location>
</feature>
<dbReference type="InterPro" id="IPR006565">
    <property type="entry name" value="BTP"/>
</dbReference>
<comment type="caution">
    <text evidence="12">The sequence shown here is derived from an EMBL/GenBank/DDBJ whole genome shotgun (WGS) entry which is preliminary data.</text>
</comment>
<gene>
    <name evidence="12" type="ORF">C7999DRAFT_43544</name>
</gene>